<evidence type="ECO:0000259" key="2">
    <source>
        <dbReference type="SMART" id="SM00470"/>
    </source>
</evidence>
<dbReference type="SMART" id="SM00470">
    <property type="entry name" value="ParB"/>
    <property type="match status" value="1"/>
</dbReference>
<dbReference type="SUPFAM" id="SSF110849">
    <property type="entry name" value="ParB/Sulfiredoxin"/>
    <property type="match status" value="1"/>
</dbReference>
<name>A0A918QAN0_9CAUL</name>
<reference evidence="3" key="1">
    <citation type="journal article" date="2014" name="Int. J. Syst. Evol. Microbiol.">
        <title>Complete genome sequence of Corynebacterium casei LMG S-19264T (=DSM 44701T), isolated from a smear-ripened cheese.</title>
        <authorList>
            <consortium name="US DOE Joint Genome Institute (JGI-PGF)"/>
            <person name="Walter F."/>
            <person name="Albersmeier A."/>
            <person name="Kalinowski J."/>
            <person name="Ruckert C."/>
        </authorList>
    </citation>
    <scope>NUCLEOTIDE SEQUENCE</scope>
    <source>
        <strain evidence="3">KCTC 32296</strain>
    </source>
</reference>
<evidence type="ECO:0000313" key="4">
    <source>
        <dbReference type="Proteomes" id="UP000662572"/>
    </source>
</evidence>
<feature type="coiled-coil region" evidence="1">
    <location>
        <begin position="228"/>
        <end position="255"/>
    </location>
</feature>
<dbReference type="Proteomes" id="UP000662572">
    <property type="component" value="Unassembled WGS sequence"/>
</dbReference>
<keyword evidence="1" id="KW-0175">Coiled coil</keyword>
<dbReference type="InterPro" id="IPR003115">
    <property type="entry name" value="ParB_N"/>
</dbReference>
<keyword evidence="4" id="KW-1185">Reference proteome</keyword>
<organism evidence="3 4">
    <name type="scientific">Asticcacaulis endophyticus</name>
    <dbReference type="NCBI Taxonomy" id="1395890"/>
    <lineage>
        <taxon>Bacteria</taxon>
        <taxon>Pseudomonadati</taxon>
        <taxon>Pseudomonadota</taxon>
        <taxon>Alphaproteobacteria</taxon>
        <taxon>Caulobacterales</taxon>
        <taxon>Caulobacteraceae</taxon>
        <taxon>Asticcacaulis</taxon>
    </lineage>
</organism>
<dbReference type="EMBL" id="BMZB01000004">
    <property type="protein sequence ID" value="GGZ39293.1"/>
    <property type="molecule type" value="Genomic_DNA"/>
</dbReference>
<dbReference type="SUPFAM" id="SSF109709">
    <property type="entry name" value="KorB DNA-binding domain-like"/>
    <property type="match status" value="1"/>
</dbReference>
<dbReference type="Pfam" id="PF02195">
    <property type="entry name" value="ParB_N"/>
    <property type="match status" value="1"/>
</dbReference>
<sequence>MVSKRSGVLRLPQVPIEASFDERTVDIDIDQIIMTKVMDPKVFKSHKYKQIVASTRAVGIIEPPAVSLAVGMNGRYFLRDGHLRLHALKELGERIVTCLVASDDESFTYNKHINRIASIQEHKMIRRAIERGVSEEKLAEALNLDVRRIIEKRDMLEGICPEAIELLKDQFIAPKTFPVLRKMKPLRQVEAATLMNDAGIYTKPYVMALLAATPKAQLVHPERAKKIKGLDEDQMVRMETEMDSLQREYRLIEDSYGKDVLNLTLAKGYLGTLLNNARIVRYLSNHQPEILSQFRQISDMTKLTN</sequence>
<proteinExistence type="predicted"/>
<evidence type="ECO:0000256" key="1">
    <source>
        <dbReference type="SAM" id="Coils"/>
    </source>
</evidence>
<dbReference type="InterPro" id="IPR011111">
    <property type="entry name" value="Plasmid_RepB"/>
</dbReference>
<gene>
    <name evidence="3" type="ORF">GCM10011273_27160</name>
</gene>
<protein>
    <submittedName>
        <fullName evidence="3">Chromosome partitioning protein ParB</fullName>
    </submittedName>
</protein>
<dbReference type="Pfam" id="PF07506">
    <property type="entry name" value="RepB"/>
    <property type="match status" value="1"/>
</dbReference>
<dbReference type="Gene3D" id="3.90.1530.10">
    <property type="entry name" value="Conserved hypothetical protein from pyrococcus furiosus pfu- 392566-001, ParB domain"/>
    <property type="match status" value="1"/>
</dbReference>
<comment type="caution">
    <text evidence="3">The sequence shown here is derived from an EMBL/GenBank/DDBJ whole genome shotgun (WGS) entry which is preliminary data.</text>
</comment>
<dbReference type="RefSeq" id="WP_189487510.1">
    <property type="nucleotide sequence ID" value="NZ_BMZB01000004.1"/>
</dbReference>
<evidence type="ECO:0000313" key="3">
    <source>
        <dbReference type="EMBL" id="GGZ39293.1"/>
    </source>
</evidence>
<dbReference type="InterPro" id="IPR036086">
    <property type="entry name" value="ParB/Sulfiredoxin_sf"/>
</dbReference>
<reference evidence="3" key="2">
    <citation type="submission" date="2020-09" db="EMBL/GenBank/DDBJ databases">
        <authorList>
            <person name="Sun Q."/>
            <person name="Kim S."/>
        </authorList>
    </citation>
    <scope>NUCLEOTIDE SEQUENCE</scope>
    <source>
        <strain evidence="3">KCTC 32296</strain>
    </source>
</reference>
<accession>A0A918QAN0</accession>
<dbReference type="AlphaFoldDB" id="A0A918QAN0"/>
<feature type="domain" description="ParB-like N-terminal" evidence="2">
    <location>
        <begin position="25"/>
        <end position="119"/>
    </location>
</feature>